<evidence type="ECO:0000313" key="2">
    <source>
        <dbReference type="Proteomes" id="UP001634394"/>
    </source>
</evidence>
<dbReference type="AlphaFoldDB" id="A0ABD3WF07"/>
<sequence>KPSTVAGGFSVQVKIGDKSVQAEFLVGEEKRKALLTQTSIDLGILMIQNPA</sequence>
<feature type="non-terminal residue" evidence="1">
    <location>
        <position position="1"/>
    </location>
</feature>
<proteinExistence type="predicted"/>
<dbReference type="EMBL" id="JBJQND010000007">
    <property type="protein sequence ID" value="KAL3871318.1"/>
    <property type="molecule type" value="Genomic_DNA"/>
</dbReference>
<keyword evidence="2" id="KW-1185">Reference proteome</keyword>
<comment type="caution">
    <text evidence="1">The sequence shown here is derived from an EMBL/GenBank/DDBJ whole genome shotgun (WGS) entry which is preliminary data.</text>
</comment>
<gene>
    <name evidence="1" type="ORF">ACJMK2_039325</name>
</gene>
<dbReference type="Proteomes" id="UP001634394">
    <property type="component" value="Unassembled WGS sequence"/>
</dbReference>
<evidence type="ECO:0000313" key="1">
    <source>
        <dbReference type="EMBL" id="KAL3871318.1"/>
    </source>
</evidence>
<protein>
    <submittedName>
        <fullName evidence="1">Uncharacterized protein</fullName>
    </submittedName>
</protein>
<reference evidence="1 2" key="1">
    <citation type="submission" date="2024-11" db="EMBL/GenBank/DDBJ databases">
        <title>Chromosome-level genome assembly of the freshwater bivalve Anodonta woodiana.</title>
        <authorList>
            <person name="Chen X."/>
        </authorList>
    </citation>
    <scope>NUCLEOTIDE SEQUENCE [LARGE SCALE GENOMIC DNA]</scope>
    <source>
        <strain evidence="1">MN2024</strain>
        <tissue evidence="1">Gills</tissue>
    </source>
</reference>
<feature type="non-terminal residue" evidence="1">
    <location>
        <position position="51"/>
    </location>
</feature>
<accession>A0ABD3WF07</accession>
<name>A0ABD3WF07_SINWO</name>
<organism evidence="1 2">
    <name type="scientific">Sinanodonta woodiana</name>
    <name type="common">Chinese pond mussel</name>
    <name type="synonym">Anodonta woodiana</name>
    <dbReference type="NCBI Taxonomy" id="1069815"/>
    <lineage>
        <taxon>Eukaryota</taxon>
        <taxon>Metazoa</taxon>
        <taxon>Spiralia</taxon>
        <taxon>Lophotrochozoa</taxon>
        <taxon>Mollusca</taxon>
        <taxon>Bivalvia</taxon>
        <taxon>Autobranchia</taxon>
        <taxon>Heteroconchia</taxon>
        <taxon>Palaeoheterodonta</taxon>
        <taxon>Unionida</taxon>
        <taxon>Unionoidea</taxon>
        <taxon>Unionidae</taxon>
        <taxon>Unioninae</taxon>
        <taxon>Sinanodonta</taxon>
    </lineage>
</organism>